<evidence type="ECO:0000313" key="3">
    <source>
        <dbReference type="Proteomes" id="UP000298030"/>
    </source>
</evidence>
<keyword evidence="1" id="KW-1133">Transmembrane helix</keyword>
<dbReference type="Proteomes" id="UP000298030">
    <property type="component" value="Unassembled WGS sequence"/>
</dbReference>
<keyword evidence="3" id="KW-1185">Reference proteome</keyword>
<accession>A0A4Y7TNJ2</accession>
<evidence type="ECO:0000313" key="2">
    <source>
        <dbReference type="EMBL" id="TEB35773.1"/>
    </source>
</evidence>
<comment type="caution">
    <text evidence="2">The sequence shown here is derived from an EMBL/GenBank/DDBJ whole genome shotgun (WGS) entry which is preliminary data.</text>
</comment>
<sequence>MAIKKLWCNPIFGLGTLSFHLSILLLRRARPNRPLYASKGCIFAAFALSFCWFAAFFAMIVIYEVQADGIDYIAIGETHLDFPRSPKDLQRVQFMLVPVEWILLCDLGFRTTLHRYDILNFSKERSEFSPSPPSSAVDCEWQV</sequence>
<gene>
    <name evidence="2" type="ORF">FA13DRAFT_1706991</name>
</gene>
<reference evidence="2 3" key="1">
    <citation type="journal article" date="2019" name="Nat. Ecol. Evol.">
        <title>Megaphylogeny resolves global patterns of mushroom evolution.</title>
        <authorList>
            <person name="Varga T."/>
            <person name="Krizsan K."/>
            <person name="Foldi C."/>
            <person name="Dima B."/>
            <person name="Sanchez-Garcia M."/>
            <person name="Sanchez-Ramirez S."/>
            <person name="Szollosi G.J."/>
            <person name="Szarkandi J.G."/>
            <person name="Papp V."/>
            <person name="Albert L."/>
            <person name="Andreopoulos W."/>
            <person name="Angelini C."/>
            <person name="Antonin V."/>
            <person name="Barry K.W."/>
            <person name="Bougher N.L."/>
            <person name="Buchanan P."/>
            <person name="Buyck B."/>
            <person name="Bense V."/>
            <person name="Catcheside P."/>
            <person name="Chovatia M."/>
            <person name="Cooper J."/>
            <person name="Damon W."/>
            <person name="Desjardin D."/>
            <person name="Finy P."/>
            <person name="Geml J."/>
            <person name="Haridas S."/>
            <person name="Hughes K."/>
            <person name="Justo A."/>
            <person name="Karasinski D."/>
            <person name="Kautmanova I."/>
            <person name="Kiss B."/>
            <person name="Kocsube S."/>
            <person name="Kotiranta H."/>
            <person name="LaButti K.M."/>
            <person name="Lechner B.E."/>
            <person name="Liimatainen K."/>
            <person name="Lipzen A."/>
            <person name="Lukacs Z."/>
            <person name="Mihaltcheva S."/>
            <person name="Morgado L.N."/>
            <person name="Niskanen T."/>
            <person name="Noordeloos M.E."/>
            <person name="Ohm R.A."/>
            <person name="Ortiz-Santana B."/>
            <person name="Ovrebo C."/>
            <person name="Racz N."/>
            <person name="Riley R."/>
            <person name="Savchenko A."/>
            <person name="Shiryaev A."/>
            <person name="Soop K."/>
            <person name="Spirin V."/>
            <person name="Szebenyi C."/>
            <person name="Tomsovsky M."/>
            <person name="Tulloss R.E."/>
            <person name="Uehling J."/>
            <person name="Grigoriev I.V."/>
            <person name="Vagvolgyi C."/>
            <person name="Papp T."/>
            <person name="Martin F.M."/>
            <person name="Miettinen O."/>
            <person name="Hibbett D.S."/>
            <person name="Nagy L.G."/>
        </authorList>
    </citation>
    <scope>NUCLEOTIDE SEQUENCE [LARGE SCALE GENOMIC DNA]</scope>
    <source>
        <strain evidence="2 3">FP101781</strain>
    </source>
</reference>
<name>A0A4Y7TNJ2_COPMI</name>
<keyword evidence="1" id="KW-0812">Transmembrane</keyword>
<feature type="transmembrane region" description="Helical" evidence="1">
    <location>
        <begin position="41"/>
        <end position="63"/>
    </location>
</feature>
<proteinExistence type="predicted"/>
<evidence type="ECO:0000256" key="1">
    <source>
        <dbReference type="SAM" id="Phobius"/>
    </source>
</evidence>
<dbReference type="AlphaFoldDB" id="A0A4Y7TNJ2"/>
<feature type="transmembrane region" description="Helical" evidence="1">
    <location>
        <begin position="12"/>
        <end position="29"/>
    </location>
</feature>
<dbReference type="EMBL" id="QPFP01000007">
    <property type="protein sequence ID" value="TEB35773.1"/>
    <property type="molecule type" value="Genomic_DNA"/>
</dbReference>
<organism evidence="2 3">
    <name type="scientific">Coprinellus micaceus</name>
    <name type="common">Glistening ink-cap mushroom</name>
    <name type="synonym">Coprinus micaceus</name>
    <dbReference type="NCBI Taxonomy" id="71717"/>
    <lineage>
        <taxon>Eukaryota</taxon>
        <taxon>Fungi</taxon>
        <taxon>Dikarya</taxon>
        <taxon>Basidiomycota</taxon>
        <taxon>Agaricomycotina</taxon>
        <taxon>Agaricomycetes</taxon>
        <taxon>Agaricomycetidae</taxon>
        <taxon>Agaricales</taxon>
        <taxon>Agaricineae</taxon>
        <taxon>Psathyrellaceae</taxon>
        <taxon>Coprinellus</taxon>
    </lineage>
</organism>
<dbReference type="OrthoDB" id="3196762at2759"/>
<protein>
    <submittedName>
        <fullName evidence="2">Uncharacterized protein</fullName>
    </submittedName>
</protein>
<keyword evidence="1" id="KW-0472">Membrane</keyword>